<dbReference type="RefSeq" id="WP_102598252.1">
    <property type="nucleotide sequence ID" value="NZ_JBQDNZ010000003.1"/>
</dbReference>
<dbReference type="Pfam" id="PF23562">
    <property type="entry name" value="AMP-binding_C_3"/>
    <property type="match status" value="1"/>
</dbReference>
<organism evidence="7 8">
    <name type="scientific">Glutamicibacter arilaitensis</name>
    <dbReference type="NCBI Taxonomy" id="256701"/>
    <lineage>
        <taxon>Bacteria</taxon>
        <taxon>Bacillati</taxon>
        <taxon>Actinomycetota</taxon>
        <taxon>Actinomycetes</taxon>
        <taxon>Micrococcales</taxon>
        <taxon>Micrococcaceae</taxon>
        <taxon>Glutamicibacter</taxon>
    </lineage>
</organism>
<dbReference type="InterPro" id="IPR000873">
    <property type="entry name" value="AMP-dep_synth/lig_dom"/>
</dbReference>
<comment type="caution">
    <text evidence="7">The sequence shown here is derived from an EMBL/GenBank/DDBJ whole genome shotgun (WGS) entry which is preliminary data.</text>
</comment>
<comment type="similarity">
    <text evidence="1">Belongs to the ATP-dependent AMP-binding enzyme family.</text>
</comment>
<dbReference type="InterPro" id="IPR042099">
    <property type="entry name" value="ANL_N_sf"/>
</dbReference>
<dbReference type="EMBL" id="PNQX01000001">
    <property type="protein sequence ID" value="PMQ21805.1"/>
    <property type="molecule type" value="Genomic_DNA"/>
</dbReference>
<evidence type="ECO:0000256" key="4">
    <source>
        <dbReference type="ARBA" id="ARBA00023098"/>
    </source>
</evidence>
<evidence type="ECO:0000256" key="2">
    <source>
        <dbReference type="ARBA" id="ARBA00022598"/>
    </source>
</evidence>
<dbReference type="InterPro" id="IPR020845">
    <property type="entry name" value="AMP-binding_CS"/>
</dbReference>
<dbReference type="PANTHER" id="PTHR43272">
    <property type="entry name" value="LONG-CHAIN-FATTY-ACID--COA LIGASE"/>
    <property type="match status" value="1"/>
</dbReference>
<dbReference type="Proteomes" id="UP000235739">
    <property type="component" value="Unassembled WGS sequence"/>
</dbReference>
<proteinExistence type="inferred from homology"/>
<evidence type="ECO:0000256" key="1">
    <source>
        <dbReference type="ARBA" id="ARBA00006432"/>
    </source>
</evidence>
<feature type="domain" description="AMP-dependent synthetase/ligase" evidence="6">
    <location>
        <begin position="41"/>
        <end position="439"/>
    </location>
</feature>
<evidence type="ECO:0000256" key="3">
    <source>
        <dbReference type="ARBA" id="ARBA00022832"/>
    </source>
</evidence>
<evidence type="ECO:0000256" key="5">
    <source>
        <dbReference type="ARBA" id="ARBA00032875"/>
    </source>
</evidence>
<evidence type="ECO:0000313" key="8">
    <source>
        <dbReference type="Proteomes" id="UP000235739"/>
    </source>
</evidence>
<keyword evidence="2 7" id="KW-0436">Ligase</keyword>
<protein>
    <recommendedName>
        <fullName evidence="5">Acyl-CoA synthetase</fullName>
    </recommendedName>
</protein>
<sequence length="613" mass="66434">MQEVTVELLTALAPEVNTTNLLLDRVARGAQRPLFSVQRDGVWHELSACAFLTDVKRLAMTLINDGLQPGDKVAIISRTRYEWALAEEAIWFAGGVTVPIYETSSAFQIEWILRDSGARVVFAENHELRANVRQAAAQLGESVRTHIFEGSDTADKSLIPSAGLHQLMVPASQVDEQLIESRRASMALEDVATMVYTSGTTGRPKGCNMTHSNFAMVAHNLAEHMLEVLGEERRTLMFLPLAHVLARAVQQTCIHGGSVIAHSSSMANLVEDLAAVKPGFLLAVPRVFEKIRTTALATAERGGKAELFLKAEQTAIEVSKIRDARSRGIKARMPLGLRARHALFNKVLYPKLRSVFGGQCAYAISGASALSQDLAHFFRGAGIDLLEGYGLTETTAPATVNQASRNRVGTVGRPLPGTSIKIAEDGEILVKGIGVFASYHNSPEATAAVFDQDGYFKTGDTGVLDDGGFLQVTGRKKELIVTAGGKNVSPGPLEEMVRAGRIAAQCVLVGEQRPFISAIVALDREELVLWAKANGLGTMTLAEAAINPAVIAEIQSYVDTANLTVSKAESIRKFVVLEDEFTEASGHLTNSLKLKRQSVLDQFEDRIEAFYRK</sequence>
<accession>A0A2N7S6P1</accession>
<evidence type="ECO:0000259" key="6">
    <source>
        <dbReference type="Pfam" id="PF00501"/>
    </source>
</evidence>
<dbReference type="Gene3D" id="3.40.50.12780">
    <property type="entry name" value="N-terminal domain of ligase-like"/>
    <property type="match status" value="1"/>
</dbReference>
<dbReference type="CDD" id="cd05907">
    <property type="entry name" value="VL_LC_FACS_like"/>
    <property type="match status" value="1"/>
</dbReference>
<evidence type="ECO:0000313" key="7">
    <source>
        <dbReference type="EMBL" id="PMQ21805.1"/>
    </source>
</evidence>
<dbReference type="PANTHER" id="PTHR43272:SF32">
    <property type="entry name" value="AMP-DEPENDENT SYNTHETASE_LIGASE DOMAIN-CONTAINING PROTEIN"/>
    <property type="match status" value="1"/>
</dbReference>
<dbReference type="GO" id="GO:0016020">
    <property type="term" value="C:membrane"/>
    <property type="evidence" value="ECO:0007669"/>
    <property type="project" value="TreeGrafter"/>
</dbReference>
<dbReference type="PROSITE" id="PS00455">
    <property type="entry name" value="AMP_BINDING"/>
    <property type="match status" value="1"/>
</dbReference>
<dbReference type="Pfam" id="PF00501">
    <property type="entry name" value="AMP-binding"/>
    <property type="match status" value="1"/>
</dbReference>
<keyword evidence="3" id="KW-0276">Fatty acid metabolism</keyword>
<name>A0A2N7S6P1_9MICC</name>
<keyword evidence="4" id="KW-0443">Lipid metabolism</keyword>
<dbReference type="GO" id="GO:0004467">
    <property type="term" value="F:long-chain fatty acid-CoA ligase activity"/>
    <property type="evidence" value="ECO:0007669"/>
    <property type="project" value="TreeGrafter"/>
</dbReference>
<dbReference type="AlphaFoldDB" id="A0A2N7S6P1"/>
<reference evidence="7 8" key="1">
    <citation type="journal article" date="2017" name="Elife">
        <title>Extensive horizontal gene transfer in cheese-associated bacteria.</title>
        <authorList>
            <person name="Bonham K.S."/>
            <person name="Wolfe B.E."/>
            <person name="Dutton R.J."/>
        </authorList>
    </citation>
    <scope>NUCLEOTIDE SEQUENCE [LARGE SCALE GENOMIC DNA]</scope>
    <source>
        <strain evidence="7 8">JB182</strain>
    </source>
</reference>
<dbReference type="SUPFAM" id="SSF56801">
    <property type="entry name" value="Acetyl-CoA synthetase-like"/>
    <property type="match status" value="1"/>
</dbReference>
<gene>
    <name evidence="7" type="ORF">CIK84_09870</name>
</gene>